<feature type="domain" description="Phosphatidic acid phosphatase type 2/haloperoxidase" evidence="7">
    <location>
        <begin position="142"/>
        <end position="298"/>
    </location>
</feature>
<proteinExistence type="inferred from homology"/>
<name>A0A9N8DZV9_9STRA</name>
<comment type="caution">
    <text evidence="8">The sequence shown here is derived from an EMBL/GenBank/DDBJ whole genome shotgun (WGS) entry which is preliminary data.</text>
</comment>
<dbReference type="GO" id="GO:0008195">
    <property type="term" value="F:phosphatidate phosphatase activity"/>
    <property type="evidence" value="ECO:0007669"/>
    <property type="project" value="TreeGrafter"/>
</dbReference>
<dbReference type="GO" id="GO:0016020">
    <property type="term" value="C:membrane"/>
    <property type="evidence" value="ECO:0007669"/>
    <property type="project" value="UniProtKB-SubCell"/>
</dbReference>
<gene>
    <name evidence="8" type="ORF">SEMRO_486_G152630.1</name>
</gene>
<dbReference type="InterPro" id="IPR000326">
    <property type="entry name" value="PAP2/HPO"/>
</dbReference>
<evidence type="ECO:0000256" key="1">
    <source>
        <dbReference type="ARBA" id="ARBA00004141"/>
    </source>
</evidence>
<dbReference type="SMART" id="SM00014">
    <property type="entry name" value="acidPPc"/>
    <property type="match status" value="1"/>
</dbReference>
<feature type="transmembrane region" description="Helical" evidence="6">
    <location>
        <begin position="111"/>
        <end position="130"/>
    </location>
</feature>
<evidence type="ECO:0000313" key="9">
    <source>
        <dbReference type="Proteomes" id="UP001153069"/>
    </source>
</evidence>
<keyword evidence="4 6" id="KW-1133">Transmembrane helix</keyword>
<evidence type="ECO:0000313" key="8">
    <source>
        <dbReference type="EMBL" id="CAB9511464.1"/>
    </source>
</evidence>
<dbReference type="PANTHER" id="PTHR10165:SF35">
    <property type="entry name" value="RE23632P"/>
    <property type="match status" value="1"/>
</dbReference>
<evidence type="ECO:0000256" key="2">
    <source>
        <dbReference type="ARBA" id="ARBA00008816"/>
    </source>
</evidence>
<dbReference type="EMBL" id="CAICTM010000485">
    <property type="protein sequence ID" value="CAB9511464.1"/>
    <property type="molecule type" value="Genomic_DNA"/>
</dbReference>
<dbReference type="InterPro" id="IPR036938">
    <property type="entry name" value="PAP2/HPO_sf"/>
</dbReference>
<keyword evidence="3 6" id="KW-0812">Transmembrane</keyword>
<comment type="similarity">
    <text evidence="2">Belongs to the PA-phosphatase related phosphoesterase family.</text>
</comment>
<keyword evidence="9" id="KW-1185">Reference proteome</keyword>
<evidence type="ECO:0000256" key="4">
    <source>
        <dbReference type="ARBA" id="ARBA00022989"/>
    </source>
</evidence>
<evidence type="ECO:0000256" key="5">
    <source>
        <dbReference type="ARBA" id="ARBA00023136"/>
    </source>
</evidence>
<evidence type="ECO:0000259" key="7">
    <source>
        <dbReference type="SMART" id="SM00014"/>
    </source>
</evidence>
<dbReference type="Gene3D" id="1.20.144.10">
    <property type="entry name" value="Phosphatidic acid phosphatase type 2/haloperoxidase"/>
    <property type="match status" value="1"/>
</dbReference>
<evidence type="ECO:0000256" key="6">
    <source>
        <dbReference type="SAM" id="Phobius"/>
    </source>
</evidence>
<dbReference type="SUPFAM" id="SSF48317">
    <property type="entry name" value="Acid phosphatase/Vanadium-dependent haloperoxidase"/>
    <property type="match status" value="1"/>
</dbReference>
<reference evidence="8" key="1">
    <citation type="submission" date="2020-06" db="EMBL/GenBank/DDBJ databases">
        <authorList>
            <consortium name="Plant Systems Biology data submission"/>
        </authorList>
    </citation>
    <scope>NUCLEOTIDE SEQUENCE</scope>
    <source>
        <strain evidence="8">D6</strain>
    </source>
</reference>
<feature type="transmembrane region" description="Helical" evidence="6">
    <location>
        <begin position="142"/>
        <end position="159"/>
    </location>
</feature>
<protein>
    <submittedName>
        <fullName evidence="8">Lipid phosphate phosphatase</fullName>
    </submittedName>
</protein>
<comment type="subcellular location">
    <subcellularLocation>
        <location evidence="1">Membrane</location>
        <topology evidence="1">Multi-pass membrane protein</topology>
    </subcellularLocation>
</comment>
<keyword evidence="5 6" id="KW-0472">Membrane</keyword>
<dbReference type="Proteomes" id="UP001153069">
    <property type="component" value="Unassembled WGS sequence"/>
</dbReference>
<evidence type="ECO:0000256" key="3">
    <source>
        <dbReference type="ARBA" id="ARBA00022692"/>
    </source>
</evidence>
<accession>A0A9N8DZV9</accession>
<dbReference type="OrthoDB" id="46056at2759"/>
<feature type="transmembrane region" description="Helical" evidence="6">
    <location>
        <begin position="57"/>
        <end position="74"/>
    </location>
</feature>
<dbReference type="InterPro" id="IPR043216">
    <property type="entry name" value="PAP-like"/>
</dbReference>
<dbReference type="AlphaFoldDB" id="A0A9N8DZV9"/>
<dbReference type="GO" id="GO:0006644">
    <property type="term" value="P:phospholipid metabolic process"/>
    <property type="evidence" value="ECO:0007669"/>
    <property type="project" value="InterPro"/>
</dbReference>
<dbReference type="Pfam" id="PF01569">
    <property type="entry name" value="PAP2"/>
    <property type="match status" value="1"/>
</dbReference>
<dbReference type="PANTHER" id="PTHR10165">
    <property type="entry name" value="LIPID PHOSPHATE PHOSPHATASE"/>
    <property type="match status" value="1"/>
</dbReference>
<sequence>MQPLFLEDTGTDTNAEHPATPYRLSDVDNLHEAIRSDAARWKTRFTAYFWSPDGKELLSCVSFGLIFFIIGYVFPTTNQRPLPYQYLEGTGDYVRNLVYNEALQDETVPDWQLAVLCVILCPMLQLIFALVHGNVGDIHKTLCVYCIVITITGTGTSILKDFVGYLRPIFYNLCQPSDNYEYCTQGDDDDDLRMSFPSGHASWSFATLTLLYLYLERCLGLSGASQFTTTLATSSNQEIVVLQYPKNAFRYRCHSLLCLIPLGLATFVAVSRVHDNEHFPADILAGSLLGATIARHCHQVWFPDARLNCRK</sequence>
<organism evidence="8 9">
    <name type="scientific">Seminavis robusta</name>
    <dbReference type="NCBI Taxonomy" id="568900"/>
    <lineage>
        <taxon>Eukaryota</taxon>
        <taxon>Sar</taxon>
        <taxon>Stramenopiles</taxon>
        <taxon>Ochrophyta</taxon>
        <taxon>Bacillariophyta</taxon>
        <taxon>Bacillariophyceae</taxon>
        <taxon>Bacillariophycidae</taxon>
        <taxon>Naviculales</taxon>
        <taxon>Naviculaceae</taxon>
        <taxon>Seminavis</taxon>
    </lineage>
</organism>
<dbReference type="GO" id="GO:0046839">
    <property type="term" value="P:phospholipid dephosphorylation"/>
    <property type="evidence" value="ECO:0007669"/>
    <property type="project" value="TreeGrafter"/>
</dbReference>